<dbReference type="GO" id="GO:0003677">
    <property type="term" value="F:DNA binding"/>
    <property type="evidence" value="ECO:0007669"/>
    <property type="project" value="UniProtKB-KW"/>
</dbReference>
<dbReference type="EMBL" id="QDFT01000005">
    <property type="protein sequence ID" value="PVE78730.1"/>
    <property type="molecule type" value="Genomic_DNA"/>
</dbReference>
<dbReference type="Gene3D" id="1.10.10.10">
    <property type="entry name" value="Winged helix-like DNA-binding domain superfamily/Winged helix DNA-binding domain"/>
    <property type="match status" value="1"/>
</dbReference>
<dbReference type="InterPro" id="IPR050707">
    <property type="entry name" value="HTH_MetabolicPath_Reg"/>
</dbReference>
<dbReference type="Pfam" id="PF09339">
    <property type="entry name" value="HTH_IclR"/>
    <property type="match status" value="1"/>
</dbReference>
<evidence type="ECO:0000256" key="1">
    <source>
        <dbReference type="ARBA" id="ARBA00023015"/>
    </source>
</evidence>
<proteinExistence type="predicted"/>
<dbReference type="Pfam" id="PF01614">
    <property type="entry name" value="IclR_C"/>
    <property type="match status" value="1"/>
</dbReference>
<keyword evidence="3" id="KW-0804">Transcription</keyword>
<dbReference type="SUPFAM" id="SSF55781">
    <property type="entry name" value="GAF domain-like"/>
    <property type="match status" value="1"/>
</dbReference>
<protein>
    <submittedName>
        <fullName evidence="6">IclR family transcriptional regulator</fullName>
    </submittedName>
</protein>
<dbReference type="RefSeq" id="WP_116536629.1">
    <property type="nucleotide sequence ID" value="NZ_QDFT01000005.1"/>
</dbReference>
<evidence type="ECO:0000256" key="2">
    <source>
        <dbReference type="ARBA" id="ARBA00023125"/>
    </source>
</evidence>
<dbReference type="InterPro" id="IPR036388">
    <property type="entry name" value="WH-like_DNA-bd_sf"/>
</dbReference>
<dbReference type="AlphaFoldDB" id="A0A2T7WWY1"/>
<evidence type="ECO:0000313" key="7">
    <source>
        <dbReference type="Proteomes" id="UP000244649"/>
    </source>
</evidence>
<dbReference type="InterPro" id="IPR005471">
    <property type="entry name" value="Tscrpt_reg_IclR_N"/>
</dbReference>
<dbReference type="InterPro" id="IPR036390">
    <property type="entry name" value="WH_DNA-bd_sf"/>
</dbReference>
<keyword evidence="1" id="KW-0805">Transcription regulation</keyword>
<evidence type="ECO:0000259" key="5">
    <source>
        <dbReference type="PROSITE" id="PS51078"/>
    </source>
</evidence>
<gene>
    <name evidence="6" type="ORF">DC432_03025</name>
</gene>
<evidence type="ECO:0000313" key="6">
    <source>
        <dbReference type="EMBL" id="PVE78730.1"/>
    </source>
</evidence>
<dbReference type="PROSITE" id="PS51078">
    <property type="entry name" value="ICLR_ED"/>
    <property type="match status" value="1"/>
</dbReference>
<organism evidence="6 7">
    <name type="scientific">Microbacterium testaceum</name>
    <name type="common">Aureobacterium testaceum</name>
    <name type="synonym">Brevibacterium testaceum</name>
    <dbReference type="NCBI Taxonomy" id="2033"/>
    <lineage>
        <taxon>Bacteria</taxon>
        <taxon>Bacillati</taxon>
        <taxon>Actinomycetota</taxon>
        <taxon>Actinomycetes</taxon>
        <taxon>Micrococcales</taxon>
        <taxon>Microbacteriaceae</taxon>
        <taxon>Microbacterium</taxon>
    </lineage>
</organism>
<evidence type="ECO:0000259" key="4">
    <source>
        <dbReference type="PROSITE" id="PS51077"/>
    </source>
</evidence>
<feature type="domain" description="HTH iclR-type" evidence="4">
    <location>
        <begin position="14"/>
        <end position="74"/>
    </location>
</feature>
<dbReference type="PANTHER" id="PTHR30136">
    <property type="entry name" value="HELIX-TURN-HELIX TRANSCRIPTIONAL REGULATOR, ICLR FAMILY"/>
    <property type="match status" value="1"/>
</dbReference>
<dbReference type="InterPro" id="IPR014757">
    <property type="entry name" value="Tscrpt_reg_IclR_C"/>
</dbReference>
<dbReference type="SUPFAM" id="SSF46785">
    <property type="entry name" value="Winged helix' DNA-binding domain"/>
    <property type="match status" value="1"/>
</dbReference>
<feature type="domain" description="IclR-ED" evidence="5">
    <location>
        <begin position="75"/>
        <end position="253"/>
    </location>
</feature>
<dbReference type="GO" id="GO:0003700">
    <property type="term" value="F:DNA-binding transcription factor activity"/>
    <property type="evidence" value="ECO:0007669"/>
    <property type="project" value="TreeGrafter"/>
</dbReference>
<accession>A0A2T7WWY1</accession>
<dbReference type="Proteomes" id="UP000244649">
    <property type="component" value="Unassembled WGS sequence"/>
</dbReference>
<dbReference type="PROSITE" id="PS51077">
    <property type="entry name" value="HTH_ICLR"/>
    <property type="match status" value="1"/>
</dbReference>
<dbReference type="InterPro" id="IPR029016">
    <property type="entry name" value="GAF-like_dom_sf"/>
</dbReference>
<keyword evidence="2" id="KW-0238">DNA-binding</keyword>
<dbReference type="GO" id="GO:0045892">
    <property type="term" value="P:negative regulation of DNA-templated transcription"/>
    <property type="evidence" value="ECO:0007669"/>
    <property type="project" value="TreeGrafter"/>
</dbReference>
<name>A0A2T7WWY1_MICTE</name>
<sequence>MSSSREDTSGQPTVRSVERALDLLELLERADRPLRLVDLGRGTGLSTATTLRLLGVLQRRDLVSNSGGEYRLGVATLGMAHGYISTDALSNRARPHLQQLAETTRLTSSLYVRSGDERILAVRVDGQHPLRYQLPLGRRLALHLGAGKPILAHLPADEVARILGGLGETRTAGGLTVSTEGLDAELAAVRRNGFHVSVAERDTAVASISVPVFSSAGEIIASLSASGPVESTDPDTLPDWAPELRRAAAAVGR</sequence>
<dbReference type="SMART" id="SM00346">
    <property type="entry name" value="HTH_ICLR"/>
    <property type="match status" value="1"/>
</dbReference>
<comment type="caution">
    <text evidence="6">The sequence shown here is derived from an EMBL/GenBank/DDBJ whole genome shotgun (WGS) entry which is preliminary data.</text>
</comment>
<dbReference type="Gene3D" id="3.30.450.40">
    <property type="match status" value="1"/>
</dbReference>
<reference evidence="6 7" key="1">
    <citation type="submission" date="2018-04" db="EMBL/GenBank/DDBJ databases">
        <authorList>
            <person name="Go L.Y."/>
            <person name="Mitchell J.A."/>
        </authorList>
    </citation>
    <scope>NUCLEOTIDE SEQUENCE [LARGE SCALE GENOMIC DNA]</scope>
    <source>
        <strain evidence="6 7">TPD7010</strain>
    </source>
</reference>
<dbReference type="PANTHER" id="PTHR30136:SF39">
    <property type="entry name" value="TRANSCRIPTIONAL REGULATORY PROTEIN"/>
    <property type="match status" value="1"/>
</dbReference>
<evidence type="ECO:0000256" key="3">
    <source>
        <dbReference type="ARBA" id="ARBA00023163"/>
    </source>
</evidence>